<sequence>MFYASALVCFISSDLGTRSETQTVSKRAFGHLNLGPEPDWMVLLSEGRTRRPSPRRKKLSRRVPLAGEPQIVSDKLFSDIQEDEIEKEILEANNEIYRKRLLELMGEMVEEREEDERISLDQLGSEESNDEEKRVFGSLREIRKSVGDDGEKRVFGSFKELRSFDEADFNEEKRVFGSLRQIREVGRNMGYMNENTATHDLLGRTKKLEQAERMRKWKKPEKDGDYEMVEAPKMEMSMDLPASKASASIDKTGGEPEKESRKIVVDKVKFIQPWMNSRKYKINIKFDTQHCRWRSMTEGSSRDEEVPQASSRF</sequence>
<feature type="coiled-coil region" evidence="1">
    <location>
        <begin position="80"/>
        <end position="114"/>
    </location>
</feature>
<evidence type="ECO:0000256" key="2">
    <source>
        <dbReference type="SAM" id="MobiDB-lite"/>
    </source>
</evidence>
<keyword evidence="4" id="KW-1185">Reference proteome</keyword>
<protein>
    <submittedName>
        <fullName evidence="3">Uncharacterized protein</fullName>
    </submittedName>
</protein>
<evidence type="ECO:0000313" key="4">
    <source>
        <dbReference type="Proteomes" id="UP000593567"/>
    </source>
</evidence>
<dbReference type="EMBL" id="VXIV02000685">
    <property type="protein sequence ID" value="KAF6036710.1"/>
    <property type="molecule type" value="Genomic_DNA"/>
</dbReference>
<dbReference type="Proteomes" id="UP000593567">
    <property type="component" value="Unassembled WGS sequence"/>
</dbReference>
<proteinExistence type="predicted"/>
<dbReference type="AlphaFoldDB" id="A0A7J7KDH5"/>
<evidence type="ECO:0000256" key="1">
    <source>
        <dbReference type="SAM" id="Coils"/>
    </source>
</evidence>
<gene>
    <name evidence="3" type="ORF">EB796_004982</name>
</gene>
<keyword evidence="1" id="KW-0175">Coiled coil</keyword>
<accession>A0A7J7KDH5</accession>
<reference evidence="3" key="1">
    <citation type="submission" date="2020-06" db="EMBL/GenBank/DDBJ databases">
        <title>Draft genome of Bugula neritina, a colonial animal packing powerful symbionts and potential medicines.</title>
        <authorList>
            <person name="Rayko M."/>
        </authorList>
    </citation>
    <scope>NUCLEOTIDE SEQUENCE [LARGE SCALE GENOMIC DNA]</scope>
    <source>
        <strain evidence="3">Kwan_BN1</strain>
    </source>
</reference>
<evidence type="ECO:0000313" key="3">
    <source>
        <dbReference type="EMBL" id="KAF6036710.1"/>
    </source>
</evidence>
<comment type="caution">
    <text evidence="3">The sequence shown here is derived from an EMBL/GenBank/DDBJ whole genome shotgun (WGS) entry which is preliminary data.</text>
</comment>
<feature type="region of interest" description="Disordered" evidence="2">
    <location>
        <begin position="240"/>
        <end position="260"/>
    </location>
</feature>
<organism evidence="3 4">
    <name type="scientific">Bugula neritina</name>
    <name type="common">Brown bryozoan</name>
    <name type="synonym">Sertularia neritina</name>
    <dbReference type="NCBI Taxonomy" id="10212"/>
    <lineage>
        <taxon>Eukaryota</taxon>
        <taxon>Metazoa</taxon>
        <taxon>Spiralia</taxon>
        <taxon>Lophotrochozoa</taxon>
        <taxon>Bryozoa</taxon>
        <taxon>Gymnolaemata</taxon>
        <taxon>Cheilostomatida</taxon>
        <taxon>Flustrina</taxon>
        <taxon>Buguloidea</taxon>
        <taxon>Bugulidae</taxon>
        <taxon>Bugula</taxon>
    </lineage>
</organism>
<name>A0A7J7KDH5_BUGNE</name>